<keyword evidence="4" id="KW-1185">Reference proteome</keyword>
<feature type="domain" description="WD-like" evidence="2">
    <location>
        <begin position="71"/>
        <end position="180"/>
    </location>
</feature>
<proteinExistence type="predicted"/>
<evidence type="ECO:0000259" key="2">
    <source>
        <dbReference type="Pfam" id="PF20493"/>
    </source>
</evidence>
<keyword evidence="1" id="KW-0732">Signal</keyword>
<dbReference type="Proteomes" id="UP001600064">
    <property type="component" value="Unassembled WGS sequence"/>
</dbReference>
<sequence>MHFATTTALLTAALAASVHAAPSAPVLDDPNLIILHTFELEHGTAYELGLKNSTAAAAAATTEPEASRLRRRCGSNQVQCRNDNKSTYVACDELIKDLDKDRHRLFDPSAIGWYHIDSWGTICYVTWPRTVPGLKQGHVVSAARKTLGTCNGGARVSGIARDVNLNGVCTFQCLSSSSVCRS</sequence>
<feature type="signal peptide" evidence="1">
    <location>
        <begin position="1"/>
        <end position="20"/>
    </location>
</feature>
<feature type="chain" id="PRO_5046147302" description="WD-like domain-containing protein" evidence="1">
    <location>
        <begin position="21"/>
        <end position="182"/>
    </location>
</feature>
<dbReference type="GeneID" id="98122579"/>
<organism evidence="3 4">
    <name type="scientific">Remersonia thermophila</name>
    <dbReference type="NCBI Taxonomy" id="72144"/>
    <lineage>
        <taxon>Eukaryota</taxon>
        <taxon>Fungi</taxon>
        <taxon>Dikarya</taxon>
        <taxon>Ascomycota</taxon>
        <taxon>Pezizomycotina</taxon>
        <taxon>Sordariomycetes</taxon>
        <taxon>Sordariomycetidae</taxon>
        <taxon>Sordariales</taxon>
        <taxon>Sordariales incertae sedis</taxon>
        <taxon>Remersonia</taxon>
    </lineage>
</organism>
<evidence type="ECO:0000313" key="4">
    <source>
        <dbReference type="Proteomes" id="UP001600064"/>
    </source>
</evidence>
<gene>
    <name evidence="3" type="ORF">VTJ83DRAFT_1742</name>
</gene>
<dbReference type="InterPro" id="IPR046925">
    <property type="entry name" value="WD-like_fungi"/>
</dbReference>
<dbReference type="Pfam" id="PF20493">
    <property type="entry name" value="WD-like_fungi"/>
    <property type="match status" value="1"/>
</dbReference>
<evidence type="ECO:0000256" key="1">
    <source>
        <dbReference type="SAM" id="SignalP"/>
    </source>
</evidence>
<dbReference type="RefSeq" id="XP_070868282.1">
    <property type="nucleotide sequence ID" value="XM_071007935.1"/>
</dbReference>
<accession>A0ABR4DGS4</accession>
<name>A0ABR4DGS4_9PEZI</name>
<evidence type="ECO:0000313" key="3">
    <source>
        <dbReference type="EMBL" id="KAL2269558.1"/>
    </source>
</evidence>
<dbReference type="EMBL" id="JAZGUE010000002">
    <property type="protein sequence ID" value="KAL2269558.1"/>
    <property type="molecule type" value="Genomic_DNA"/>
</dbReference>
<reference evidence="3 4" key="1">
    <citation type="journal article" date="2024" name="Commun. Biol.">
        <title>Comparative genomic analysis of thermophilic fungi reveals convergent evolutionary adaptations and gene losses.</title>
        <authorList>
            <person name="Steindorff A.S."/>
            <person name="Aguilar-Pontes M.V."/>
            <person name="Robinson A.J."/>
            <person name="Andreopoulos B."/>
            <person name="LaButti K."/>
            <person name="Kuo A."/>
            <person name="Mondo S."/>
            <person name="Riley R."/>
            <person name="Otillar R."/>
            <person name="Haridas S."/>
            <person name="Lipzen A."/>
            <person name="Grimwood J."/>
            <person name="Schmutz J."/>
            <person name="Clum A."/>
            <person name="Reid I.D."/>
            <person name="Moisan M.C."/>
            <person name="Butler G."/>
            <person name="Nguyen T.T.M."/>
            <person name="Dewar K."/>
            <person name="Conant G."/>
            <person name="Drula E."/>
            <person name="Henrissat B."/>
            <person name="Hansel C."/>
            <person name="Singer S."/>
            <person name="Hutchinson M.I."/>
            <person name="de Vries R.P."/>
            <person name="Natvig D.O."/>
            <person name="Powell A.J."/>
            <person name="Tsang A."/>
            <person name="Grigoriev I.V."/>
        </authorList>
    </citation>
    <scope>NUCLEOTIDE SEQUENCE [LARGE SCALE GENOMIC DNA]</scope>
    <source>
        <strain evidence="3 4">ATCC 22073</strain>
    </source>
</reference>
<protein>
    <recommendedName>
        <fullName evidence="2">WD-like domain-containing protein</fullName>
    </recommendedName>
</protein>
<comment type="caution">
    <text evidence="3">The sequence shown here is derived from an EMBL/GenBank/DDBJ whole genome shotgun (WGS) entry which is preliminary data.</text>
</comment>